<dbReference type="PROSITE" id="PS50931">
    <property type="entry name" value="HTH_LYSR"/>
    <property type="match status" value="1"/>
</dbReference>
<dbReference type="GO" id="GO:0003700">
    <property type="term" value="F:DNA-binding transcription factor activity"/>
    <property type="evidence" value="ECO:0007669"/>
    <property type="project" value="InterPro"/>
</dbReference>
<dbReference type="RefSeq" id="WP_064780688.1">
    <property type="nucleotide sequence ID" value="NZ_JPVZ01000003.1"/>
</dbReference>
<comment type="caution">
    <text evidence="6">The sequence shown here is derived from an EMBL/GenBank/DDBJ whole genome shotgun (WGS) entry which is preliminary data.</text>
</comment>
<accession>A0A853L1E0</accession>
<dbReference type="SUPFAM" id="SSF46785">
    <property type="entry name" value="Winged helix' DNA-binding domain"/>
    <property type="match status" value="1"/>
</dbReference>
<keyword evidence="3" id="KW-0238">DNA-binding</keyword>
<dbReference type="InterPro" id="IPR000847">
    <property type="entry name" value="LysR_HTH_N"/>
</dbReference>
<dbReference type="Pfam" id="PF00126">
    <property type="entry name" value="HTH_1"/>
    <property type="match status" value="1"/>
</dbReference>
<dbReference type="AlphaFoldDB" id="A0A853L1E0"/>
<comment type="similarity">
    <text evidence="1">Belongs to the LysR transcriptional regulatory family.</text>
</comment>
<dbReference type="SUPFAM" id="SSF53850">
    <property type="entry name" value="Periplasmic binding protein-like II"/>
    <property type="match status" value="1"/>
</dbReference>
<dbReference type="PANTHER" id="PTHR30126:SF98">
    <property type="entry name" value="HTH-TYPE TRANSCRIPTIONAL ACTIVATOR BAUR"/>
    <property type="match status" value="1"/>
</dbReference>
<evidence type="ECO:0000313" key="7">
    <source>
        <dbReference type="Proteomes" id="UP000094009"/>
    </source>
</evidence>
<keyword evidence="4" id="KW-0804">Transcription</keyword>
<feature type="domain" description="HTH lysR-type" evidence="5">
    <location>
        <begin position="11"/>
        <end position="68"/>
    </location>
</feature>
<evidence type="ECO:0000256" key="3">
    <source>
        <dbReference type="ARBA" id="ARBA00023125"/>
    </source>
</evidence>
<dbReference type="Proteomes" id="UP000094009">
    <property type="component" value="Unassembled WGS sequence"/>
</dbReference>
<dbReference type="Gene3D" id="3.40.190.290">
    <property type="match status" value="1"/>
</dbReference>
<protein>
    <submittedName>
        <fullName evidence="6">LysR family transcriptional regulator</fullName>
    </submittedName>
</protein>
<evidence type="ECO:0000256" key="4">
    <source>
        <dbReference type="ARBA" id="ARBA00023163"/>
    </source>
</evidence>
<evidence type="ECO:0000256" key="2">
    <source>
        <dbReference type="ARBA" id="ARBA00023015"/>
    </source>
</evidence>
<dbReference type="GO" id="GO:0000976">
    <property type="term" value="F:transcription cis-regulatory region binding"/>
    <property type="evidence" value="ECO:0007669"/>
    <property type="project" value="TreeGrafter"/>
</dbReference>
<dbReference type="EMBL" id="JPVZ01000003">
    <property type="protein sequence ID" value="OAZ10343.1"/>
    <property type="molecule type" value="Genomic_DNA"/>
</dbReference>
<dbReference type="CDD" id="cd05466">
    <property type="entry name" value="PBP2_LTTR_substrate"/>
    <property type="match status" value="1"/>
</dbReference>
<dbReference type="InterPro" id="IPR036388">
    <property type="entry name" value="WH-like_DNA-bd_sf"/>
</dbReference>
<dbReference type="InterPro" id="IPR005119">
    <property type="entry name" value="LysR_subst-bd"/>
</dbReference>
<gene>
    <name evidence="6" type="ORF">TH4_08890</name>
</gene>
<proteinExistence type="inferred from homology"/>
<reference evidence="6 7" key="1">
    <citation type="submission" date="2014-07" db="EMBL/GenBank/DDBJ databases">
        <title>Draft genome sequence of Thalassospira tepidiphila 1-1B.</title>
        <authorList>
            <person name="Lai Q."/>
            <person name="Shao Z."/>
        </authorList>
    </citation>
    <scope>NUCLEOTIDE SEQUENCE [LARGE SCALE GENOMIC DNA]</scope>
    <source>
        <strain evidence="6 7">MCCC 1A03514</strain>
    </source>
</reference>
<dbReference type="InterPro" id="IPR036390">
    <property type="entry name" value="WH_DNA-bd_sf"/>
</dbReference>
<dbReference type="PANTHER" id="PTHR30126">
    <property type="entry name" value="HTH-TYPE TRANSCRIPTIONAL REGULATOR"/>
    <property type="match status" value="1"/>
</dbReference>
<name>A0A853L1E0_9PROT</name>
<dbReference type="Gene3D" id="1.10.10.10">
    <property type="entry name" value="Winged helix-like DNA-binding domain superfamily/Winged helix DNA-binding domain"/>
    <property type="match status" value="1"/>
</dbReference>
<dbReference type="FunFam" id="1.10.10.10:FF:000001">
    <property type="entry name" value="LysR family transcriptional regulator"/>
    <property type="match status" value="1"/>
</dbReference>
<dbReference type="Pfam" id="PF03466">
    <property type="entry name" value="LysR_substrate"/>
    <property type="match status" value="1"/>
</dbReference>
<keyword evidence="2" id="KW-0805">Transcription regulation</keyword>
<evidence type="ECO:0000256" key="1">
    <source>
        <dbReference type="ARBA" id="ARBA00009437"/>
    </source>
</evidence>
<evidence type="ECO:0000259" key="5">
    <source>
        <dbReference type="PROSITE" id="PS50931"/>
    </source>
</evidence>
<evidence type="ECO:0000313" key="6">
    <source>
        <dbReference type="EMBL" id="OAZ10343.1"/>
    </source>
</evidence>
<organism evidence="6 7">
    <name type="scientific">Thalassospira tepidiphila MCCC 1A03514</name>
    <dbReference type="NCBI Taxonomy" id="1177930"/>
    <lineage>
        <taxon>Bacteria</taxon>
        <taxon>Pseudomonadati</taxon>
        <taxon>Pseudomonadota</taxon>
        <taxon>Alphaproteobacteria</taxon>
        <taxon>Rhodospirillales</taxon>
        <taxon>Thalassospiraceae</taxon>
        <taxon>Thalassospira</taxon>
    </lineage>
</organism>
<sequence length="317" mass="35658">MSVTLPPLSDVDFRQLRIFRTIVESNGFTAAQDELGISRSTISTQMSALETRLGVKLCRRGRSGFSLTEHGQKIYSEVIKLFAAADSFRAEVGAIRGNMVGELRIGVVDAMVENPNCKLDRAIALFHERAPGVHPTFVVVSPNQIENALLSRQMEIAVMPNQPMNAAVQMQQLFHEEQTMYCGKEHPLFEKAHEKMPIEQLAEQKYARRGYSVALAFQSLFKHPPSATAYDMEGLAYLIRSGKFVSFLPTHFARQWVERGEMRALRPDLLSFKIAMCVANFPQSVMSRMARVFRECLIEVHPTVTAIKTVPPTLDKK</sequence>